<dbReference type="GO" id="GO:0003743">
    <property type="term" value="F:translation initiation factor activity"/>
    <property type="evidence" value="ECO:0007669"/>
    <property type="project" value="UniProtKB-UniRule"/>
</dbReference>
<proteinExistence type="inferred from homology"/>
<dbReference type="InterPro" id="IPR036388">
    <property type="entry name" value="WH-like_DNA-bd_sf"/>
</dbReference>
<evidence type="ECO:0000256" key="1">
    <source>
        <dbReference type="ARBA" id="ARBA00022490"/>
    </source>
</evidence>
<evidence type="ECO:0000256" key="4">
    <source>
        <dbReference type="HAMAP-Rule" id="MF_03010"/>
    </source>
</evidence>
<dbReference type="FunFam" id="1.25.40.250:FF:000001">
    <property type="entry name" value="Eukaryotic translation initiation factor 3 subunit K"/>
    <property type="match status" value="1"/>
</dbReference>
<dbReference type="Gene3D" id="1.10.10.10">
    <property type="entry name" value="Winged helix-like DNA-binding domain superfamily/Winged helix DNA-binding domain"/>
    <property type="match status" value="1"/>
</dbReference>
<evidence type="ECO:0000256" key="2">
    <source>
        <dbReference type="ARBA" id="ARBA00022540"/>
    </source>
</evidence>
<evidence type="ECO:0000259" key="5">
    <source>
        <dbReference type="PROSITE" id="PS50250"/>
    </source>
</evidence>
<keyword evidence="2 4" id="KW-0396">Initiation factor</keyword>
<dbReference type="PANTHER" id="PTHR13022">
    <property type="entry name" value="EUKARYOTIC TRANSLATION INITIATION FACTOR 3 SUBUNIT 11"/>
    <property type="match status" value="1"/>
</dbReference>
<dbReference type="InterPro" id="IPR016020">
    <property type="entry name" value="Transl_init_fac_sub12_N_euk"/>
</dbReference>
<keyword evidence="3 4" id="KW-0648">Protein biosynthesis</keyword>
<dbReference type="GO" id="GO:0005852">
    <property type="term" value="C:eukaryotic translation initiation factor 3 complex"/>
    <property type="evidence" value="ECO:0007669"/>
    <property type="project" value="UniProtKB-UniRule"/>
</dbReference>
<dbReference type="SUPFAM" id="SSF46785">
    <property type="entry name" value="Winged helix' DNA-binding domain"/>
    <property type="match status" value="1"/>
</dbReference>
<dbReference type="AlphaFoldDB" id="A0A8H7UBX2"/>
<name>A0A8H7UBX2_9FUNG</name>
<comment type="similarity">
    <text evidence="4">Belongs to the eIF-3 subunit K family.</text>
</comment>
<dbReference type="PROSITE" id="PS50250">
    <property type="entry name" value="PCI"/>
    <property type="match status" value="1"/>
</dbReference>
<dbReference type="InterPro" id="IPR016024">
    <property type="entry name" value="ARM-type_fold"/>
</dbReference>
<dbReference type="GO" id="GO:0003723">
    <property type="term" value="F:RNA binding"/>
    <property type="evidence" value="ECO:0007669"/>
    <property type="project" value="UniProtKB-UniRule"/>
</dbReference>
<evidence type="ECO:0000313" key="7">
    <source>
        <dbReference type="Proteomes" id="UP000612746"/>
    </source>
</evidence>
<sequence>MAQLAMNRPEVIQSLIDGVDRYNPDNISILEEYLATQCQNEEYDLMANLAALKLYQFNPHLTNDRVIINILAKALTAVPAPDFNLCLYLLTEPMIIDESIKQLTALHQLLEQSRYAKFWETYKSDPAYEQLVSEVRGFSHAIRTIVARVVSMTHQQIASPLLESYLDLSGEDFAAFVKEQNWELKGAIVQIPVNKDNEAKTVVIRENIKFEQLTKVIGYSNEM</sequence>
<organism evidence="6 7">
    <name type="scientific">Umbelopsis vinacea</name>
    <dbReference type="NCBI Taxonomy" id="44442"/>
    <lineage>
        <taxon>Eukaryota</taxon>
        <taxon>Fungi</taxon>
        <taxon>Fungi incertae sedis</taxon>
        <taxon>Mucoromycota</taxon>
        <taxon>Mucoromycotina</taxon>
        <taxon>Umbelopsidomycetes</taxon>
        <taxon>Umbelopsidales</taxon>
        <taxon>Umbelopsidaceae</taxon>
        <taxon>Umbelopsis</taxon>
    </lineage>
</organism>
<dbReference type="OrthoDB" id="337745at2759"/>
<dbReference type="Proteomes" id="UP000612746">
    <property type="component" value="Unassembled WGS sequence"/>
</dbReference>
<dbReference type="PANTHER" id="PTHR13022:SF0">
    <property type="entry name" value="EUKARYOTIC TRANSLATION INITIATION FACTOR 3 SUBUNIT K"/>
    <property type="match status" value="1"/>
</dbReference>
<dbReference type="InterPro" id="IPR009374">
    <property type="entry name" value="eIF3k"/>
</dbReference>
<reference evidence="6" key="1">
    <citation type="submission" date="2020-12" db="EMBL/GenBank/DDBJ databases">
        <title>Metabolic potential, ecology and presence of endohyphal bacteria is reflected in genomic diversity of Mucoromycotina.</title>
        <authorList>
            <person name="Muszewska A."/>
            <person name="Okrasinska A."/>
            <person name="Steczkiewicz K."/>
            <person name="Drgas O."/>
            <person name="Orlowska M."/>
            <person name="Perlinska-Lenart U."/>
            <person name="Aleksandrzak-Piekarczyk T."/>
            <person name="Szatraj K."/>
            <person name="Zielenkiewicz U."/>
            <person name="Pilsyk S."/>
            <person name="Malc E."/>
            <person name="Mieczkowski P."/>
            <person name="Kruszewska J.S."/>
            <person name="Biernat P."/>
            <person name="Pawlowska J."/>
        </authorList>
    </citation>
    <scope>NUCLEOTIDE SEQUENCE</scope>
    <source>
        <strain evidence="6">WA0000051536</strain>
    </source>
</reference>
<evidence type="ECO:0000256" key="3">
    <source>
        <dbReference type="ARBA" id="ARBA00022917"/>
    </source>
</evidence>
<dbReference type="GO" id="GO:0016282">
    <property type="term" value="C:eukaryotic 43S preinitiation complex"/>
    <property type="evidence" value="ECO:0007669"/>
    <property type="project" value="UniProtKB-UniRule"/>
</dbReference>
<keyword evidence="7" id="KW-1185">Reference proteome</keyword>
<dbReference type="GO" id="GO:0033290">
    <property type="term" value="C:eukaryotic 48S preinitiation complex"/>
    <property type="evidence" value="ECO:0007669"/>
    <property type="project" value="UniProtKB-UniRule"/>
</dbReference>
<comment type="subcellular location">
    <subcellularLocation>
        <location evidence="4">Cytoplasm</location>
    </subcellularLocation>
</comment>
<comment type="subunit">
    <text evidence="4">Component of the eukaryotic translation initiation factor 3 (eIF-3) complex.</text>
</comment>
<comment type="caution">
    <text evidence="6">The sequence shown here is derived from an EMBL/GenBank/DDBJ whole genome shotgun (WGS) entry which is preliminary data.</text>
</comment>
<dbReference type="InterPro" id="IPR033464">
    <property type="entry name" value="CSN8_PSD8_EIF3K"/>
</dbReference>
<evidence type="ECO:0000313" key="6">
    <source>
        <dbReference type="EMBL" id="KAG2173919.1"/>
    </source>
</evidence>
<protein>
    <recommendedName>
        <fullName evidence="4">Eukaryotic translation initiation factor 3 subunit K</fullName>
        <shortName evidence="4">eIF3k</shortName>
    </recommendedName>
    <alternativeName>
        <fullName evidence="4">eIF-3 p25</fullName>
    </alternativeName>
</protein>
<dbReference type="InterPro" id="IPR000717">
    <property type="entry name" value="PCI_dom"/>
</dbReference>
<accession>A0A8H7UBX2</accession>
<comment type="function">
    <text evidence="4">Component of the eukaryotic translation initiation factor 3 (eIF-3) complex, which is involved in protein synthesis of a specialized repertoire of mRNAs and, together with other initiation factors, stimulates binding of mRNA and methionyl-tRNAi to the 40S ribosome. The eIF-3 complex specifically targets and initiates translation of a subset of mRNAs involved in cell proliferation.</text>
</comment>
<feature type="domain" description="PCI" evidence="5">
    <location>
        <begin position="43"/>
        <end position="207"/>
    </location>
</feature>
<dbReference type="GO" id="GO:0006446">
    <property type="term" value="P:regulation of translational initiation"/>
    <property type="evidence" value="ECO:0007669"/>
    <property type="project" value="InterPro"/>
</dbReference>
<dbReference type="GO" id="GO:0001732">
    <property type="term" value="P:formation of cytoplasmic translation initiation complex"/>
    <property type="evidence" value="ECO:0007669"/>
    <property type="project" value="UniProtKB-UniRule"/>
</dbReference>
<dbReference type="GO" id="GO:0043022">
    <property type="term" value="F:ribosome binding"/>
    <property type="evidence" value="ECO:0007669"/>
    <property type="project" value="InterPro"/>
</dbReference>
<dbReference type="SUPFAM" id="SSF48371">
    <property type="entry name" value="ARM repeat"/>
    <property type="match status" value="1"/>
</dbReference>
<dbReference type="Gene3D" id="1.25.40.250">
    <property type="entry name" value="ARM repeat, domain 1"/>
    <property type="match status" value="1"/>
</dbReference>
<gene>
    <name evidence="6" type="ORF">INT44_000032</name>
</gene>
<dbReference type="Pfam" id="PF10075">
    <property type="entry name" value="CSN8_PSD8_EIF3K"/>
    <property type="match status" value="1"/>
</dbReference>
<dbReference type="HAMAP" id="MF_03010">
    <property type="entry name" value="eIF3k"/>
    <property type="match status" value="1"/>
</dbReference>
<dbReference type="InterPro" id="IPR036390">
    <property type="entry name" value="WH_DNA-bd_sf"/>
</dbReference>
<dbReference type="EMBL" id="JAEPRA010000017">
    <property type="protein sequence ID" value="KAG2173919.1"/>
    <property type="molecule type" value="Genomic_DNA"/>
</dbReference>
<keyword evidence="1 4" id="KW-0963">Cytoplasm</keyword>